<dbReference type="PANTHER" id="PTHR11764:SF20">
    <property type="entry name" value="LANOSTEROL SYNTHASE"/>
    <property type="match status" value="1"/>
</dbReference>
<feature type="non-terminal residue" evidence="6">
    <location>
        <position position="1"/>
    </location>
</feature>
<dbReference type="NCBIfam" id="TIGR01787">
    <property type="entry name" value="squalene_cyclas"/>
    <property type="match status" value="1"/>
</dbReference>
<dbReference type="EMBL" id="UINC01022363">
    <property type="protein sequence ID" value="SVA91817.1"/>
    <property type="molecule type" value="Genomic_DNA"/>
</dbReference>
<dbReference type="GO" id="GO:0005811">
    <property type="term" value="C:lipid droplet"/>
    <property type="evidence" value="ECO:0007669"/>
    <property type="project" value="InterPro"/>
</dbReference>
<dbReference type="InterPro" id="IPR032697">
    <property type="entry name" value="SQ_cyclase_N"/>
</dbReference>
<feature type="domain" description="Squalene cyclase N-terminal" evidence="5">
    <location>
        <begin position="1"/>
        <end position="43"/>
    </location>
</feature>
<dbReference type="InterPro" id="IPR018333">
    <property type="entry name" value="Squalene_cyclase"/>
</dbReference>
<evidence type="ECO:0008006" key="7">
    <source>
        <dbReference type="Google" id="ProtNLM"/>
    </source>
</evidence>
<dbReference type="GO" id="GO:0016104">
    <property type="term" value="P:triterpenoid biosynthetic process"/>
    <property type="evidence" value="ECO:0007669"/>
    <property type="project" value="InterPro"/>
</dbReference>
<evidence type="ECO:0000256" key="3">
    <source>
        <dbReference type="ARBA" id="ARBA00023235"/>
    </source>
</evidence>
<sequence length="338" mass="38254">DWAGIQPAMLNSLLALHFLGYSKEHPACVKGMEAVDRFLLEKEDRLWMQACVSPLWDTAICLNALMDSGVPTDHPALIKAGEWILSKQVVKRGDWKIKNPDAEPGGWAFEFYNELYPDTDDTAEILMALNRLELPDVRNKLGECQRAMNWLLSMQSKNGGWGAFDIDNDKEVFNEVPFADHKALLDPPTIDVSSRILWMLSTWGFKREHPQVARTLKFVKDNQELDGCWFGRWGVNYIYGTFLALNGLLAMGEDMNQPFSRKAIRWLETHQNEDGGWGETCQSYEEPSLRGRGNSTASQTAWALLGLIAGGEAKGDVAKRGVEFLLRNQNELGTWWED</sequence>
<reference evidence="6" key="1">
    <citation type="submission" date="2018-05" db="EMBL/GenBank/DDBJ databases">
        <authorList>
            <person name="Lanie J.A."/>
            <person name="Ng W.-L."/>
            <person name="Kazmierczak K.M."/>
            <person name="Andrzejewski T.M."/>
            <person name="Davidsen T.M."/>
            <person name="Wayne K.J."/>
            <person name="Tettelin H."/>
            <person name="Glass J.I."/>
            <person name="Rusch D."/>
            <person name="Podicherti R."/>
            <person name="Tsui H.-C.T."/>
            <person name="Winkler M.E."/>
        </authorList>
    </citation>
    <scope>NUCLEOTIDE SEQUENCE</scope>
</reference>
<accession>A0A381ZSP4</accession>
<comment type="similarity">
    <text evidence="1">Belongs to the terpene cyclase/mutase family.</text>
</comment>
<dbReference type="Pfam" id="PF13249">
    <property type="entry name" value="SQHop_cyclase_N"/>
    <property type="match status" value="1"/>
</dbReference>
<name>A0A381ZSP4_9ZZZZ</name>
<proteinExistence type="inferred from homology"/>
<feature type="non-terminal residue" evidence="6">
    <location>
        <position position="338"/>
    </location>
</feature>
<dbReference type="InterPro" id="IPR006400">
    <property type="entry name" value="Hopene-cyclase"/>
</dbReference>
<dbReference type="Gene3D" id="1.50.10.20">
    <property type="match status" value="1"/>
</dbReference>
<evidence type="ECO:0000259" key="5">
    <source>
        <dbReference type="Pfam" id="PF13249"/>
    </source>
</evidence>
<dbReference type="InterPro" id="IPR008930">
    <property type="entry name" value="Terpenoid_cyclase/PrenylTrfase"/>
</dbReference>
<dbReference type="SUPFAM" id="SSF48239">
    <property type="entry name" value="Terpenoid cyclases/Protein prenyltransferases"/>
    <property type="match status" value="1"/>
</dbReference>
<feature type="domain" description="Squalene cyclase C-terminal" evidence="4">
    <location>
        <begin position="52"/>
        <end position="338"/>
    </location>
</feature>
<keyword evidence="2" id="KW-0677">Repeat</keyword>
<protein>
    <recommendedName>
        <fullName evidence="7">Squalene cyclase C-terminal domain-containing protein</fullName>
    </recommendedName>
</protein>
<keyword evidence="3" id="KW-0413">Isomerase</keyword>
<dbReference type="NCBIfam" id="TIGR01507">
    <property type="entry name" value="hopene_cyclase"/>
    <property type="match status" value="1"/>
</dbReference>
<dbReference type="InterPro" id="IPR032696">
    <property type="entry name" value="SQ_cyclase_C"/>
</dbReference>
<gene>
    <name evidence="6" type="ORF">METZ01_LOCUS144671</name>
</gene>
<evidence type="ECO:0000256" key="2">
    <source>
        <dbReference type="ARBA" id="ARBA00022737"/>
    </source>
</evidence>
<evidence type="ECO:0000256" key="1">
    <source>
        <dbReference type="ARBA" id="ARBA00009755"/>
    </source>
</evidence>
<dbReference type="GO" id="GO:0016866">
    <property type="term" value="F:intramolecular transferase activity"/>
    <property type="evidence" value="ECO:0007669"/>
    <property type="project" value="InterPro"/>
</dbReference>
<dbReference type="AlphaFoldDB" id="A0A381ZSP4"/>
<evidence type="ECO:0000259" key="4">
    <source>
        <dbReference type="Pfam" id="PF13243"/>
    </source>
</evidence>
<dbReference type="Pfam" id="PF13243">
    <property type="entry name" value="SQHop_cyclase_C"/>
    <property type="match status" value="1"/>
</dbReference>
<organism evidence="6">
    <name type="scientific">marine metagenome</name>
    <dbReference type="NCBI Taxonomy" id="408172"/>
    <lineage>
        <taxon>unclassified sequences</taxon>
        <taxon>metagenomes</taxon>
        <taxon>ecological metagenomes</taxon>
    </lineage>
</organism>
<dbReference type="PANTHER" id="PTHR11764">
    <property type="entry name" value="TERPENE CYCLASE/MUTASE FAMILY MEMBER"/>
    <property type="match status" value="1"/>
</dbReference>
<evidence type="ECO:0000313" key="6">
    <source>
        <dbReference type="EMBL" id="SVA91817.1"/>
    </source>
</evidence>